<dbReference type="KEGG" id="pec:W5S_1614"/>
<dbReference type="STRING" id="1905730.W5S_1614"/>
<evidence type="ECO:0000313" key="2">
    <source>
        <dbReference type="Proteomes" id="UP000008044"/>
    </source>
</evidence>
<protein>
    <submittedName>
        <fullName evidence="1">Uncharacterized protein</fullName>
    </submittedName>
</protein>
<organism evidence="1 2">
    <name type="scientific">Pectobacterium parmentieri</name>
    <dbReference type="NCBI Taxonomy" id="1905730"/>
    <lineage>
        <taxon>Bacteria</taxon>
        <taxon>Pseudomonadati</taxon>
        <taxon>Pseudomonadota</taxon>
        <taxon>Gammaproteobacteria</taxon>
        <taxon>Enterobacterales</taxon>
        <taxon>Pectobacteriaceae</taxon>
        <taxon>Pectobacterium</taxon>
    </lineage>
</organism>
<sequence>MSGTKKVAALRPCAGKQASRHETACASSCGLDALMDHRMGVMSWLNAAPKPPTSKAAHRRPLRATNPFETSFFAYFFFCPFRPSEKNGKTPSKRLVAPRYRLLAGDLAATVCGASPPNKPLSWAIAFRSLGRRNLFGSPRSAKSAWARLFADGFGDAN</sequence>
<gene>
    <name evidence="1" type="ordered locus">W5S_1614</name>
</gene>
<dbReference type="HOGENOM" id="CLU_1667722_0_0_6"/>
<dbReference type="eggNOG" id="ENOG5032B0W">
    <property type="taxonomic scope" value="Bacteria"/>
</dbReference>
<proteinExistence type="predicted"/>
<evidence type="ECO:0000313" key="1">
    <source>
        <dbReference type="EMBL" id="AFI89706.1"/>
    </source>
</evidence>
<dbReference type="EMBL" id="CP003415">
    <property type="protein sequence ID" value="AFI89706.1"/>
    <property type="molecule type" value="Genomic_DNA"/>
</dbReference>
<accession>A0A0H3I6Z8</accession>
<dbReference type="Proteomes" id="UP000008044">
    <property type="component" value="Chromosome"/>
</dbReference>
<dbReference type="AlphaFoldDB" id="A0A0H3I6Z8"/>
<reference evidence="1 2" key="1">
    <citation type="journal article" date="2012" name="J. Bacteriol.">
        <title>Genome sequence of Pectobacterium sp. strain SCC3193.</title>
        <authorList>
            <person name="Koskinen J.P."/>
            <person name="Laine P."/>
            <person name="Niemi O."/>
            <person name="Nykyri J."/>
            <person name="Harjunpaa H."/>
            <person name="Auvinen P."/>
            <person name="Paulin L."/>
            <person name="Pirhonen M."/>
            <person name="Palva T."/>
            <person name="Holm L."/>
        </authorList>
    </citation>
    <scope>NUCLEOTIDE SEQUENCE [LARGE SCALE GENOMIC DNA]</scope>
    <source>
        <strain evidence="1 2">SCC3193</strain>
    </source>
</reference>
<name>A0A0H3I6Z8_PECPM</name>